<dbReference type="OrthoDB" id="2670291at2759"/>
<keyword evidence="2" id="KW-1185">Reference proteome</keyword>
<dbReference type="EMBL" id="JABBWG010000047">
    <property type="protein sequence ID" value="KAG1806214.1"/>
    <property type="molecule type" value="Genomic_DNA"/>
</dbReference>
<evidence type="ECO:0000313" key="2">
    <source>
        <dbReference type="Proteomes" id="UP000807769"/>
    </source>
</evidence>
<gene>
    <name evidence="1" type="ORF">BJ212DRAFT_1303728</name>
</gene>
<dbReference type="GeneID" id="64627490"/>
<protein>
    <submittedName>
        <fullName evidence="1">Uncharacterized protein</fullName>
    </submittedName>
</protein>
<dbReference type="AlphaFoldDB" id="A0A9P7J775"/>
<sequence>MCLYTYTTDIKECTRDYTYPQVEGTIEEFICNLDNPNMIQFILNLPYTGAGIPGHLWSILTISSSMDRGVTFVQPVLGKKMWIMAFPKNKILHTTFLEHSLQLTNLLEKCNKVKANQDMEVVTLLEGDLFFYANSLIFQGSSLFKL</sequence>
<reference evidence="1" key="1">
    <citation type="journal article" date="2020" name="New Phytol.">
        <title>Comparative genomics reveals dynamic genome evolution in host specialist ectomycorrhizal fungi.</title>
        <authorList>
            <person name="Lofgren L.A."/>
            <person name="Nguyen N.H."/>
            <person name="Vilgalys R."/>
            <person name="Ruytinx J."/>
            <person name="Liao H.L."/>
            <person name="Branco S."/>
            <person name="Kuo A."/>
            <person name="LaButti K."/>
            <person name="Lipzen A."/>
            <person name="Andreopoulos W."/>
            <person name="Pangilinan J."/>
            <person name="Riley R."/>
            <person name="Hundley H."/>
            <person name="Na H."/>
            <person name="Barry K."/>
            <person name="Grigoriev I.V."/>
            <person name="Stajich J.E."/>
            <person name="Kennedy P.G."/>
        </authorList>
    </citation>
    <scope>NUCLEOTIDE SEQUENCE</scope>
    <source>
        <strain evidence="1">MN1</strain>
    </source>
</reference>
<organism evidence="1 2">
    <name type="scientific">Suillus subaureus</name>
    <dbReference type="NCBI Taxonomy" id="48587"/>
    <lineage>
        <taxon>Eukaryota</taxon>
        <taxon>Fungi</taxon>
        <taxon>Dikarya</taxon>
        <taxon>Basidiomycota</taxon>
        <taxon>Agaricomycotina</taxon>
        <taxon>Agaricomycetes</taxon>
        <taxon>Agaricomycetidae</taxon>
        <taxon>Boletales</taxon>
        <taxon>Suillineae</taxon>
        <taxon>Suillaceae</taxon>
        <taxon>Suillus</taxon>
    </lineage>
</organism>
<dbReference type="RefSeq" id="XP_041187723.1">
    <property type="nucleotide sequence ID" value="XM_041333473.1"/>
</dbReference>
<evidence type="ECO:0000313" key="1">
    <source>
        <dbReference type="EMBL" id="KAG1806214.1"/>
    </source>
</evidence>
<accession>A0A9P7J775</accession>
<dbReference type="Proteomes" id="UP000807769">
    <property type="component" value="Unassembled WGS sequence"/>
</dbReference>
<proteinExistence type="predicted"/>
<name>A0A9P7J775_9AGAM</name>
<comment type="caution">
    <text evidence="1">The sequence shown here is derived from an EMBL/GenBank/DDBJ whole genome shotgun (WGS) entry which is preliminary data.</text>
</comment>